<proteinExistence type="predicted"/>
<keyword evidence="6" id="KW-1185">Reference proteome</keyword>
<evidence type="ECO:0000313" key="6">
    <source>
        <dbReference type="Proteomes" id="UP000778578"/>
    </source>
</evidence>
<evidence type="ECO:0000256" key="3">
    <source>
        <dbReference type="ARBA" id="ARBA00022842"/>
    </source>
</evidence>
<dbReference type="EMBL" id="JAINZZ010000057">
    <property type="protein sequence ID" value="MBY8881849.1"/>
    <property type="molecule type" value="Genomic_DNA"/>
</dbReference>
<keyword evidence="3" id="KW-0460">Magnesium</keyword>
<dbReference type="InterPro" id="IPR011206">
    <property type="entry name" value="Citrate_lyase_beta/mcl1/mcl2"/>
</dbReference>
<evidence type="ECO:0000256" key="2">
    <source>
        <dbReference type="ARBA" id="ARBA00022723"/>
    </source>
</evidence>
<gene>
    <name evidence="5" type="ORF">K7862_30070</name>
</gene>
<dbReference type="RefSeq" id="WP_222967937.1">
    <property type="nucleotide sequence ID" value="NZ_JAINZZ010000057.1"/>
</dbReference>
<evidence type="ECO:0000256" key="1">
    <source>
        <dbReference type="ARBA" id="ARBA00001946"/>
    </source>
</evidence>
<dbReference type="GO" id="GO:0016829">
    <property type="term" value="F:lyase activity"/>
    <property type="evidence" value="ECO:0007669"/>
    <property type="project" value="UniProtKB-KW"/>
</dbReference>
<dbReference type="InterPro" id="IPR015813">
    <property type="entry name" value="Pyrv/PenolPyrv_kinase-like_dom"/>
</dbReference>
<name>A0ABS7QJ96_9ACTN</name>
<sequence length="360" mass="38600">MRSAKDFFRPLAVGAPAPVREVPLRPSRMIHFFDPGNEKMAAKVPSLAPQVDVLLGNLEDAVPADRKEAARLGLVKTARATDFGDTQLWTRINSLDSPWVLDDLLTLVPEIGDKLDVVMVPKVEGAQDIHYVDRLLAQLEAKAGLGRPILVHAILETATGVANVEEIAGASPRMQGISLGPADLAASRRMKTTRVGGGHPGYLVRADPAPAADGGADAPRPTFQQDLWHYTIARMVDACAAHGILPYYGPFGDIQDVTACEDQFRNAFLLGCVGAWSLHPAQIAIAKRVFSPSPQDVAWARRVIAAMGDGTGAVMIDGKMQDDATYKQCLVVADLADALAARDPELAEVYAAATREEDAR</sequence>
<reference evidence="5 6" key="1">
    <citation type="submission" date="2021-08" db="EMBL/GenBank/DDBJ databases">
        <title>WGS of actinomycetes from Thailand.</title>
        <authorList>
            <person name="Thawai C."/>
        </authorList>
    </citation>
    <scope>NUCLEOTIDE SEQUENCE [LARGE SCALE GENOMIC DNA]</scope>
    <source>
        <strain evidence="5 6">PLK6-54</strain>
    </source>
</reference>
<dbReference type="PIRSF" id="PIRSF015582">
    <property type="entry name" value="Cit_lyase_B"/>
    <property type="match status" value="1"/>
</dbReference>
<keyword evidence="2" id="KW-0479">Metal-binding</keyword>
<dbReference type="PANTHER" id="PTHR32308">
    <property type="entry name" value="LYASE BETA SUBUNIT, PUTATIVE (AFU_ORTHOLOGUE AFUA_4G13030)-RELATED"/>
    <property type="match status" value="1"/>
</dbReference>
<dbReference type="SUPFAM" id="SSF51621">
    <property type="entry name" value="Phosphoenolpyruvate/pyruvate domain"/>
    <property type="match status" value="1"/>
</dbReference>
<dbReference type="PANTHER" id="PTHR32308:SF10">
    <property type="entry name" value="CITRATE LYASE SUBUNIT BETA"/>
    <property type="match status" value="1"/>
</dbReference>
<keyword evidence="5" id="KW-0456">Lyase</keyword>
<evidence type="ECO:0000259" key="4">
    <source>
        <dbReference type="Pfam" id="PF03328"/>
    </source>
</evidence>
<protein>
    <submittedName>
        <fullName evidence="5">CoA ester lyase</fullName>
    </submittedName>
</protein>
<dbReference type="InterPro" id="IPR005000">
    <property type="entry name" value="Aldolase/citrate-lyase_domain"/>
</dbReference>
<dbReference type="Gene3D" id="3.20.20.60">
    <property type="entry name" value="Phosphoenolpyruvate-binding domains"/>
    <property type="match status" value="1"/>
</dbReference>
<feature type="domain" description="HpcH/HpaI aldolase/citrate lyase" evidence="4">
    <location>
        <begin position="32"/>
        <end position="194"/>
    </location>
</feature>
<comment type="caution">
    <text evidence="5">The sequence shown here is derived from an EMBL/GenBank/DDBJ whole genome shotgun (WGS) entry which is preliminary data.</text>
</comment>
<evidence type="ECO:0000313" key="5">
    <source>
        <dbReference type="EMBL" id="MBY8881849.1"/>
    </source>
</evidence>
<dbReference type="Pfam" id="PF03328">
    <property type="entry name" value="HpcH_HpaI"/>
    <property type="match status" value="1"/>
</dbReference>
<dbReference type="Proteomes" id="UP000778578">
    <property type="component" value="Unassembled WGS sequence"/>
</dbReference>
<dbReference type="InterPro" id="IPR040442">
    <property type="entry name" value="Pyrv_kinase-like_dom_sf"/>
</dbReference>
<comment type="cofactor">
    <cofactor evidence="1">
        <name>Mg(2+)</name>
        <dbReference type="ChEBI" id="CHEBI:18420"/>
    </cofactor>
</comment>
<accession>A0ABS7QJ96</accession>
<organism evidence="5 6">
    <name type="scientific">Actinacidiphila acidipaludis</name>
    <dbReference type="NCBI Taxonomy" id="2873382"/>
    <lineage>
        <taxon>Bacteria</taxon>
        <taxon>Bacillati</taxon>
        <taxon>Actinomycetota</taxon>
        <taxon>Actinomycetes</taxon>
        <taxon>Kitasatosporales</taxon>
        <taxon>Streptomycetaceae</taxon>
        <taxon>Actinacidiphila</taxon>
    </lineage>
</organism>